<evidence type="ECO:0000256" key="1">
    <source>
        <dbReference type="SAM" id="SignalP"/>
    </source>
</evidence>
<evidence type="ECO:0000313" key="3">
    <source>
        <dbReference type="Proteomes" id="UP000239872"/>
    </source>
</evidence>
<sequence>MKTKSIKLSLAIMGMAILSSQAVSAQSVEEQMNRMYGTTVTARTNNSSTPKATGPKNAPGNMISEKQIYWFYLKNQHRDIATKKFVKFSTNDTNEVVSDYLKNIYRIDLATYNEFERRRILAKTKDEINAGIATLNYLTEYTKSVLVESIGEYSFTNHTLKFELRNNRSFLHKFNGLDFIAVNIPAVISHMYVNLNEADAEKVVTRLRGQDIGRNVAGVKYIKILPIAIEGKKTKYLLATESKTAFYYMEWEDGSWNYGDKIGESEWSSEDEFPHPEMQ</sequence>
<evidence type="ECO:0000313" key="2">
    <source>
        <dbReference type="EMBL" id="PQJ09594.1"/>
    </source>
</evidence>
<name>A0A2S7SS67_9BACT</name>
<feature type="chain" id="PRO_5015764798" evidence="1">
    <location>
        <begin position="26"/>
        <end position="279"/>
    </location>
</feature>
<dbReference type="AlphaFoldDB" id="A0A2S7SS67"/>
<keyword evidence="3" id="KW-1185">Reference proteome</keyword>
<dbReference type="RefSeq" id="WP_105040365.1">
    <property type="nucleotide sequence ID" value="NZ_PPSL01000005.1"/>
</dbReference>
<proteinExistence type="predicted"/>
<dbReference type="EMBL" id="PPSL01000005">
    <property type="protein sequence ID" value="PQJ09594.1"/>
    <property type="molecule type" value="Genomic_DNA"/>
</dbReference>
<dbReference type="Proteomes" id="UP000239872">
    <property type="component" value="Unassembled WGS sequence"/>
</dbReference>
<reference evidence="2 3" key="1">
    <citation type="submission" date="2018-01" db="EMBL/GenBank/DDBJ databases">
        <title>A novel member of the phylum Bacteroidetes isolated from glacier ice.</title>
        <authorList>
            <person name="Liu Q."/>
            <person name="Xin Y.-H."/>
        </authorList>
    </citation>
    <scope>NUCLEOTIDE SEQUENCE [LARGE SCALE GENOMIC DNA]</scope>
    <source>
        <strain evidence="2 3">RB1R16</strain>
    </source>
</reference>
<keyword evidence="1" id="KW-0732">Signal</keyword>
<accession>A0A2S7SS67</accession>
<protein>
    <submittedName>
        <fullName evidence="2">Uncharacterized protein</fullName>
    </submittedName>
</protein>
<comment type="caution">
    <text evidence="2">The sequence shown here is derived from an EMBL/GenBank/DDBJ whole genome shotgun (WGS) entry which is preliminary data.</text>
</comment>
<gene>
    <name evidence="2" type="ORF">CJD36_016780</name>
</gene>
<feature type="signal peptide" evidence="1">
    <location>
        <begin position="1"/>
        <end position="25"/>
    </location>
</feature>
<organism evidence="2 3">
    <name type="scientific">Flavipsychrobacter stenotrophus</name>
    <dbReference type="NCBI Taxonomy" id="2077091"/>
    <lineage>
        <taxon>Bacteria</taxon>
        <taxon>Pseudomonadati</taxon>
        <taxon>Bacteroidota</taxon>
        <taxon>Chitinophagia</taxon>
        <taxon>Chitinophagales</taxon>
        <taxon>Chitinophagaceae</taxon>
        <taxon>Flavipsychrobacter</taxon>
    </lineage>
</organism>